<dbReference type="EMBL" id="WNDS01000003">
    <property type="protein sequence ID" value="KAF1014789.1"/>
    <property type="molecule type" value="Genomic_DNA"/>
</dbReference>
<comment type="caution">
    <text evidence="6">The sequence shown here is derived from an EMBL/GenBank/DDBJ whole genome shotgun (WGS) entry which is preliminary data.</text>
</comment>
<evidence type="ECO:0000313" key="7">
    <source>
        <dbReference type="Proteomes" id="UP000487117"/>
    </source>
</evidence>
<gene>
    <name evidence="6" type="ORF">GAK31_02276</name>
</gene>
<evidence type="ECO:0000256" key="3">
    <source>
        <dbReference type="ARBA" id="ARBA00022989"/>
    </source>
</evidence>
<sequence>MSRYSRHPERHRSDRVGWLRAAVLGANDGIVSVAGLVVGVAASGAPAATVLATGVAGTVAGAMSMAAGEYVSVQTQADTEQADLAMETRELRDDPHSELEELATIYRHRGLDPVLARQVAEQLTAHDALGAHARDELGISDTLRARPLQVALASAAAFTGGAVLPVLTALLAPAPLVVLATTVCTLAGLCLTGALAARAGGAPAWRGALRVMFWGALAMAAAGAVGGLLGAHVT</sequence>
<keyword evidence="3 5" id="KW-1133">Transmembrane helix</keyword>
<dbReference type="CDD" id="cd02432">
    <property type="entry name" value="Nodulin-21_like_1"/>
    <property type="match status" value="1"/>
</dbReference>
<feature type="transmembrane region" description="Helical" evidence="5">
    <location>
        <begin position="21"/>
        <end position="42"/>
    </location>
</feature>
<evidence type="ECO:0000256" key="2">
    <source>
        <dbReference type="ARBA" id="ARBA00022692"/>
    </source>
</evidence>
<feature type="transmembrane region" description="Helical" evidence="5">
    <location>
        <begin position="177"/>
        <end position="199"/>
    </location>
</feature>
<proteinExistence type="predicted"/>
<dbReference type="GO" id="GO:0005384">
    <property type="term" value="F:manganese ion transmembrane transporter activity"/>
    <property type="evidence" value="ECO:0007669"/>
    <property type="project" value="InterPro"/>
</dbReference>
<evidence type="ECO:0000256" key="5">
    <source>
        <dbReference type="SAM" id="Phobius"/>
    </source>
</evidence>
<dbReference type="Proteomes" id="UP000487117">
    <property type="component" value="Unassembled WGS sequence"/>
</dbReference>
<feature type="transmembrane region" description="Helical" evidence="5">
    <location>
        <begin position="211"/>
        <end position="233"/>
    </location>
</feature>
<dbReference type="AlphaFoldDB" id="A0A7V8FFZ9"/>
<dbReference type="InterPro" id="IPR008217">
    <property type="entry name" value="Ccc1_fam"/>
</dbReference>
<dbReference type="GO" id="GO:0012505">
    <property type="term" value="C:endomembrane system"/>
    <property type="evidence" value="ECO:0007669"/>
    <property type="project" value="UniProtKB-SubCell"/>
</dbReference>
<dbReference type="Pfam" id="PF01988">
    <property type="entry name" value="VIT1"/>
    <property type="match status" value="1"/>
</dbReference>
<reference evidence="7" key="1">
    <citation type="journal article" date="2020" name="MBio">
        <title>Horizontal gene transfer to a defensive symbiont with a reduced genome amongst a multipartite beetle microbiome.</title>
        <authorList>
            <person name="Waterworth S.C."/>
            <person name="Florez L.V."/>
            <person name="Rees E.R."/>
            <person name="Hertweck C."/>
            <person name="Kaltenpoth M."/>
            <person name="Kwan J.C."/>
        </authorList>
    </citation>
    <scope>NUCLEOTIDE SEQUENCE [LARGE SCALE GENOMIC DNA]</scope>
</reference>
<organism evidence="6 7">
    <name type="scientific">Stenotrophomonas maltophilia</name>
    <name type="common">Pseudomonas maltophilia</name>
    <name type="synonym">Xanthomonas maltophilia</name>
    <dbReference type="NCBI Taxonomy" id="40324"/>
    <lineage>
        <taxon>Bacteria</taxon>
        <taxon>Pseudomonadati</taxon>
        <taxon>Pseudomonadota</taxon>
        <taxon>Gammaproteobacteria</taxon>
        <taxon>Lysobacterales</taxon>
        <taxon>Lysobacteraceae</taxon>
        <taxon>Stenotrophomonas</taxon>
        <taxon>Stenotrophomonas maltophilia group</taxon>
    </lineage>
</organism>
<evidence type="ECO:0000256" key="4">
    <source>
        <dbReference type="ARBA" id="ARBA00023136"/>
    </source>
</evidence>
<comment type="subcellular location">
    <subcellularLocation>
        <location evidence="1">Endomembrane system</location>
        <topology evidence="1">Multi-pass membrane protein</topology>
    </subcellularLocation>
</comment>
<feature type="transmembrane region" description="Helical" evidence="5">
    <location>
        <begin position="48"/>
        <end position="67"/>
    </location>
</feature>
<keyword evidence="4 5" id="KW-0472">Membrane</keyword>
<feature type="transmembrane region" description="Helical" evidence="5">
    <location>
        <begin position="150"/>
        <end position="171"/>
    </location>
</feature>
<keyword evidence="2 5" id="KW-0812">Transmembrane</keyword>
<evidence type="ECO:0008006" key="8">
    <source>
        <dbReference type="Google" id="ProtNLM"/>
    </source>
</evidence>
<dbReference type="PANTHER" id="PTHR31851">
    <property type="entry name" value="FE(2+)/MN(2+) TRANSPORTER PCL1"/>
    <property type="match status" value="1"/>
</dbReference>
<name>A0A7V8FFZ9_STEMA</name>
<accession>A0A7V8FFZ9</accession>
<evidence type="ECO:0000313" key="6">
    <source>
        <dbReference type="EMBL" id="KAF1014789.1"/>
    </source>
</evidence>
<evidence type="ECO:0000256" key="1">
    <source>
        <dbReference type="ARBA" id="ARBA00004127"/>
    </source>
</evidence>
<protein>
    <recommendedName>
        <fullName evidence="8">Nodulin 21</fullName>
    </recommendedName>
</protein>
<dbReference type="GO" id="GO:0030026">
    <property type="term" value="P:intracellular manganese ion homeostasis"/>
    <property type="evidence" value="ECO:0007669"/>
    <property type="project" value="InterPro"/>
</dbReference>